<evidence type="ECO:0000313" key="4">
    <source>
        <dbReference type="Proteomes" id="UP000281594"/>
    </source>
</evidence>
<name>A0A3L8RD48_STRRN</name>
<dbReference type="GO" id="GO:0006355">
    <property type="term" value="P:regulation of DNA-templated transcription"/>
    <property type="evidence" value="ECO:0007669"/>
    <property type="project" value="InterPro"/>
</dbReference>
<dbReference type="PANTHER" id="PTHR18964">
    <property type="entry name" value="ROK (REPRESSOR, ORF, KINASE) FAMILY"/>
    <property type="match status" value="1"/>
</dbReference>
<dbReference type="Pfam" id="PF09339">
    <property type="entry name" value="HTH_IclR"/>
    <property type="match status" value="1"/>
</dbReference>
<dbReference type="SUPFAM" id="SSF53067">
    <property type="entry name" value="Actin-like ATPase domain"/>
    <property type="match status" value="1"/>
</dbReference>
<dbReference type="SUPFAM" id="SSF46785">
    <property type="entry name" value="Winged helix' DNA-binding domain"/>
    <property type="match status" value="1"/>
</dbReference>
<evidence type="ECO:0000256" key="1">
    <source>
        <dbReference type="ARBA" id="ARBA00006479"/>
    </source>
</evidence>
<dbReference type="GO" id="GO:0003677">
    <property type="term" value="F:DNA binding"/>
    <property type="evidence" value="ECO:0007669"/>
    <property type="project" value="InterPro"/>
</dbReference>
<dbReference type="InterPro" id="IPR036388">
    <property type="entry name" value="WH-like_DNA-bd_sf"/>
</dbReference>
<dbReference type="InterPro" id="IPR043129">
    <property type="entry name" value="ATPase_NBD"/>
</dbReference>
<protein>
    <recommendedName>
        <fullName evidence="2">HTH iclR-type domain-containing protein</fullName>
    </recommendedName>
</protein>
<dbReference type="STRING" id="1343740.M271_38870"/>
<dbReference type="InterPro" id="IPR019885">
    <property type="entry name" value="Tscrpt_reg_HTH_AsnC-type_CS"/>
</dbReference>
<dbReference type="PROSITE" id="PS00519">
    <property type="entry name" value="HTH_ASNC_1"/>
    <property type="match status" value="1"/>
</dbReference>
<dbReference type="InterPro" id="IPR036390">
    <property type="entry name" value="WH_DNA-bd_sf"/>
</dbReference>
<evidence type="ECO:0000313" key="3">
    <source>
        <dbReference type="EMBL" id="RLV77649.1"/>
    </source>
</evidence>
<accession>A0A3L8RD48</accession>
<dbReference type="InterPro" id="IPR000600">
    <property type="entry name" value="ROK"/>
</dbReference>
<dbReference type="InterPro" id="IPR005471">
    <property type="entry name" value="Tscrpt_reg_IclR_N"/>
</dbReference>
<dbReference type="EMBL" id="QYCY01000001">
    <property type="protein sequence ID" value="RLV77649.1"/>
    <property type="molecule type" value="Genomic_DNA"/>
</dbReference>
<dbReference type="Gene3D" id="1.10.10.10">
    <property type="entry name" value="Winged helix-like DNA-binding domain superfamily/Winged helix DNA-binding domain"/>
    <property type="match status" value="1"/>
</dbReference>
<feature type="domain" description="HTH iclR-type" evidence="2">
    <location>
        <begin position="33"/>
        <end position="70"/>
    </location>
</feature>
<sequence>MSAAYAGSGKTGGVNGAASTHAGLREHSELITHIATGRASSKTELARLTGLSRTTISKRLDTLTRRGLLSTHLGDSTGGRPAMELGVNPAAGVVAAIDIGLAHCRVGVLDLGVHLLDAAYVDITPDAGPEAAMDGILAALEELLTRLDRRWSDVRAACLGVPGQVDAEKAVPIRPVMLPGWEGFRPQDAFSRMCDAPVLVDNDANLMALGEYRSRAEAVDHMLFVKFGSALGCGIISNGTVHRGANGIAGEIAHVRLRGTDYGDQLCTGCGNSGCLRAVVNGTAIAAQLAAEGLPVRTKNDVIRLAQQGEPRALRAVREAGKRLGEVLAIMVCFHNPELIVIGGAFAALQDDLLAGIRSVVYERALAQATHRIRIETTSLNADLGLLGGGHHAVEHALSPAGLATWL</sequence>
<dbReference type="Gene3D" id="3.30.420.40">
    <property type="match status" value="2"/>
</dbReference>
<comment type="similarity">
    <text evidence="1">Belongs to the ROK (NagC/XylR) family.</text>
</comment>
<reference evidence="3 4" key="1">
    <citation type="journal article" date="2018" name="J. Biol. Chem.">
        <title>Discovery of the actinoplanic acid pathway in Streptomyces rapamycinicus reveals a genetically conserved synergism with rapamycin.</title>
        <authorList>
            <person name="Mrak P."/>
            <person name="Krastel P."/>
            <person name="Pivk Lukancic P."/>
            <person name="Tao J."/>
            <person name="Pistorius D."/>
            <person name="Moore C.M."/>
        </authorList>
    </citation>
    <scope>NUCLEOTIDE SEQUENCE [LARGE SCALE GENOMIC DNA]</scope>
    <source>
        <strain evidence="3 4">NRRL 5491</strain>
    </source>
</reference>
<gene>
    <name evidence="3" type="ORF">D3C57_104730</name>
</gene>
<dbReference type="Pfam" id="PF00480">
    <property type="entry name" value="ROK"/>
    <property type="match status" value="1"/>
</dbReference>
<organism evidence="3 4">
    <name type="scientific">Streptomyces rapamycinicus (strain ATCC 29253 / DSM 41530 / NRRL 5491 / AYB-994)</name>
    <name type="common">Streptomyces hygroscopicus (strain ATCC 29253)</name>
    <dbReference type="NCBI Taxonomy" id="1343740"/>
    <lineage>
        <taxon>Bacteria</taxon>
        <taxon>Bacillati</taxon>
        <taxon>Actinomycetota</taxon>
        <taxon>Actinomycetes</taxon>
        <taxon>Kitasatosporales</taxon>
        <taxon>Streptomycetaceae</taxon>
        <taxon>Streptomyces</taxon>
        <taxon>Streptomyces violaceusniger group</taxon>
    </lineage>
</organism>
<comment type="caution">
    <text evidence="3">The sequence shown here is derived from an EMBL/GenBank/DDBJ whole genome shotgun (WGS) entry which is preliminary data.</text>
</comment>
<evidence type="ECO:0000259" key="2">
    <source>
        <dbReference type="Pfam" id="PF09339"/>
    </source>
</evidence>
<dbReference type="PANTHER" id="PTHR18964:SF173">
    <property type="entry name" value="GLUCOKINASE"/>
    <property type="match status" value="1"/>
</dbReference>
<dbReference type="Proteomes" id="UP000281594">
    <property type="component" value="Unassembled WGS sequence"/>
</dbReference>
<proteinExistence type="inferred from homology"/>
<dbReference type="AlphaFoldDB" id="A0A3L8RD48"/>